<sequence>MSSKLNTEVSIKLVREIFQEMFQKQQKDILALISANLKLANDRIDGLLTEINTLKNSCKVLKKENENRNTDLKKTNKQMIKYEKIQKDIEESLTFYQDCHDKKVSDLEKKLINDKKVSDVEKKMSSNATIGENEKNRFRQLEDRQRRNNLRIEGVKENDNENWDDTEVKIINLLENNLNVKDVIIERAHRTGIIDIKKPRTIVIKLLNYKDKVKILKNANKLKGSGIYINEDFSLETTIIRKKLLEESKTHRINGPLSLIRTLRRPIGIDHPFKMSMRLICRFCTDTE</sequence>
<evidence type="ECO:0000256" key="1">
    <source>
        <dbReference type="SAM" id="Coils"/>
    </source>
</evidence>
<evidence type="ECO:0000313" key="3">
    <source>
        <dbReference type="RefSeq" id="XP_065664493.1"/>
    </source>
</evidence>
<name>A0ABM4CRJ8_HYDVU</name>
<dbReference type="GeneID" id="136086145"/>
<accession>A0ABM4CRJ8</accession>
<keyword evidence="1" id="KW-0175">Coiled coil</keyword>
<dbReference type="Proteomes" id="UP001652625">
    <property type="component" value="Chromosome 10"/>
</dbReference>
<proteinExistence type="predicted"/>
<dbReference type="PANTHER" id="PTHR11505">
    <property type="entry name" value="L1 TRANSPOSABLE ELEMENT-RELATED"/>
    <property type="match status" value="1"/>
</dbReference>
<dbReference type="Gene3D" id="3.30.70.1820">
    <property type="entry name" value="L1 transposable element, RRM domain"/>
    <property type="match status" value="1"/>
</dbReference>
<keyword evidence="2" id="KW-1185">Reference proteome</keyword>
<evidence type="ECO:0000313" key="2">
    <source>
        <dbReference type="Proteomes" id="UP001652625"/>
    </source>
</evidence>
<feature type="coiled-coil region" evidence="1">
    <location>
        <begin position="37"/>
        <end position="78"/>
    </location>
</feature>
<protein>
    <submittedName>
        <fullName evidence="3">Leucine-rich repeat-containing protein DDB_G0290503</fullName>
    </submittedName>
</protein>
<reference evidence="3" key="1">
    <citation type="submission" date="2025-08" db="UniProtKB">
        <authorList>
            <consortium name="RefSeq"/>
        </authorList>
    </citation>
    <scope>IDENTIFICATION</scope>
</reference>
<gene>
    <name evidence="3" type="primary">LOC136086145</name>
</gene>
<dbReference type="RefSeq" id="XP_065664493.1">
    <property type="nucleotide sequence ID" value="XM_065808421.1"/>
</dbReference>
<dbReference type="InterPro" id="IPR004244">
    <property type="entry name" value="Transposase_22"/>
</dbReference>
<organism evidence="2 3">
    <name type="scientific">Hydra vulgaris</name>
    <name type="common">Hydra</name>
    <name type="synonym">Hydra attenuata</name>
    <dbReference type="NCBI Taxonomy" id="6087"/>
    <lineage>
        <taxon>Eukaryota</taxon>
        <taxon>Metazoa</taxon>
        <taxon>Cnidaria</taxon>
        <taxon>Hydrozoa</taxon>
        <taxon>Hydroidolina</taxon>
        <taxon>Anthoathecata</taxon>
        <taxon>Aplanulata</taxon>
        <taxon>Hydridae</taxon>
        <taxon>Hydra</taxon>
    </lineage>
</organism>